<dbReference type="InterPro" id="IPR038578">
    <property type="entry name" value="GT29-like_sf"/>
</dbReference>
<dbReference type="Gene3D" id="3.90.1480.20">
    <property type="entry name" value="Glycosyl transferase family 29"/>
    <property type="match status" value="1"/>
</dbReference>
<evidence type="ECO:0000313" key="13">
    <source>
        <dbReference type="Proteomes" id="UP001346149"/>
    </source>
</evidence>
<evidence type="ECO:0000256" key="6">
    <source>
        <dbReference type="ARBA" id="ARBA00022968"/>
    </source>
</evidence>
<dbReference type="Proteomes" id="UP001346149">
    <property type="component" value="Unassembled WGS sequence"/>
</dbReference>
<comment type="caution">
    <text evidence="12">The sequence shown here is derived from an EMBL/GenBank/DDBJ whole genome shotgun (WGS) entry which is preliminary data.</text>
</comment>
<proteinExistence type="inferred from homology"/>
<dbReference type="AlphaFoldDB" id="A0AAN7L0W9"/>
<evidence type="ECO:0000256" key="5">
    <source>
        <dbReference type="ARBA" id="ARBA00022692"/>
    </source>
</evidence>
<accession>A0AAN7L0W9</accession>
<organism evidence="12 13">
    <name type="scientific">Trapa natans</name>
    <name type="common">Water chestnut</name>
    <dbReference type="NCBI Taxonomy" id="22666"/>
    <lineage>
        <taxon>Eukaryota</taxon>
        <taxon>Viridiplantae</taxon>
        <taxon>Streptophyta</taxon>
        <taxon>Embryophyta</taxon>
        <taxon>Tracheophyta</taxon>
        <taxon>Spermatophyta</taxon>
        <taxon>Magnoliopsida</taxon>
        <taxon>eudicotyledons</taxon>
        <taxon>Gunneridae</taxon>
        <taxon>Pentapetalae</taxon>
        <taxon>rosids</taxon>
        <taxon>malvids</taxon>
        <taxon>Myrtales</taxon>
        <taxon>Lythraceae</taxon>
        <taxon>Trapa</taxon>
    </lineage>
</organism>
<dbReference type="EMBL" id="JAXQNO010000020">
    <property type="protein sequence ID" value="KAK4772492.1"/>
    <property type="molecule type" value="Genomic_DNA"/>
</dbReference>
<evidence type="ECO:0000256" key="3">
    <source>
        <dbReference type="ARBA" id="ARBA00022676"/>
    </source>
</evidence>
<keyword evidence="13" id="KW-1185">Reference proteome</keyword>
<keyword evidence="4" id="KW-0808">Transferase</keyword>
<dbReference type="InterPro" id="IPR001675">
    <property type="entry name" value="Glyco_trans_29"/>
</dbReference>
<keyword evidence="5" id="KW-0812">Transmembrane</keyword>
<keyword evidence="7" id="KW-1133">Transmembrane helix</keyword>
<gene>
    <name evidence="12" type="ORF">SAY86_014267</name>
</gene>
<evidence type="ECO:0000256" key="10">
    <source>
        <dbReference type="ARBA" id="ARBA00023180"/>
    </source>
</evidence>
<name>A0AAN7L0W9_TRANT</name>
<feature type="signal peptide" evidence="11">
    <location>
        <begin position="1"/>
        <end position="20"/>
    </location>
</feature>
<feature type="chain" id="PRO_5042953865" evidence="11">
    <location>
        <begin position="21"/>
        <end position="384"/>
    </location>
</feature>
<comment type="similarity">
    <text evidence="2">Belongs to the glycosyltransferase 29 family.</text>
</comment>
<evidence type="ECO:0000256" key="11">
    <source>
        <dbReference type="SAM" id="SignalP"/>
    </source>
</evidence>
<keyword evidence="8" id="KW-0333">Golgi apparatus</keyword>
<keyword evidence="3" id="KW-0328">Glycosyltransferase</keyword>
<dbReference type="GO" id="GO:0000139">
    <property type="term" value="C:Golgi membrane"/>
    <property type="evidence" value="ECO:0007669"/>
    <property type="project" value="UniProtKB-SubCell"/>
</dbReference>
<dbReference type="CDD" id="cd19952">
    <property type="entry name" value="GT29"/>
    <property type="match status" value="1"/>
</dbReference>
<evidence type="ECO:0000256" key="4">
    <source>
        <dbReference type="ARBA" id="ARBA00022679"/>
    </source>
</evidence>
<dbReference type="PANTHER" id="PTHR46779:SF1">
    <property type="entry name" value="BETA-1,6-GALACTOSYLTRANSFERASE GALT29A"/>
    <property type="match status" value="1"/>
</dbReference>
<keyword evidence="11" id="KW-0732">Signal</keyword>
<dbReference type="Pfam" id="PF00777">
    <property type="entry name" value="Glyco_transf_29"/>
    <property type="match status" value="1"/>
</dbReference>
<evidence type="ECO:0000256" key="8">
    <source>
        <dbReference type="ARBA" id="ARBA00023034"/>
    </source>
</evidence>
<sequence length="384" mass="44291">MKRPVHPMFSILLLAAFAISLTVRDLVRRGLSPFDIQGCPRNLCPAPAFNSTILKLAEVDLGEHKLKNDTEQLLQWNFSDPSRHRAFEAWRRVNAYRSSRTAVPAGSTLPFTIRSPWFYPYLLDFRRNLQAWARKKRFQDDIMSDLLRQVRHPIDRSERKYTSCAVVGNSGILLNTHYGNLIDSHEAVIRLNNAIISSYEDQVGTKTTISFVNSNILHFCSMRQDCFCHPYGPDIPILMYICQAIHLLDYTACNSTHKSPLLVTDPRFDTLCSRIAKYYSLKRFVATTGKPLEDWDEFHDGPNFHYSSGMQAVMLSMAICDQVSVFGFGKSESAKHHYHTNQKGELHLHDYEAEYELYRDLVEMPRSVPFISKNFQFPPMVIYH</sequence>
<evidence type="ECO:0000313" key="12">
    <source>
        <dbReference type="EMBL" id="KAK4772492.1"/>
    </source>
</evidence>
<keyword evidence="6" id="KW-0735">Signal-anchor</keyword>
<keyword evidence="10" id="KW-0325">Glycoprotein</keyword>
<reference evidence="12 13" key="1">
    <citation type="journal article" date="2023" name="Hortic Res">
        <title>Pangenome of water caltrop reveals structural variations and asymmetric subgenome divergence after allopolyploidization.</title>
        <authorList>
            <person name="Zhang X."/>
            <person name="Chen Y."/>
            <person name="Wang L."/>
            <person name="Yuan Y."/>
            <person name="Fang M."/>
            <person name="Shi L."/>
            <person name="Lu R."/>
            <person name="Comes H.P."/>
            <person name="Ma Y."/>
            <person name="Chen Y."/>
            <person name="Huang G."/>
            <person name="Zhou Y."/>
            <person name="Zheng Z."/>
            <person name="Qiu Y."/>
        </authorList>
    </citation>
    <scope>NUCLEOTIDE SEQUENCE [LARGE SCALE GENOMIC DNA]</scope>
    <source>
        <strain evidence="12">F231</strain>
    </source>
</reference>
<evidence type="ECO:0000256" key="7">
    <source>
        <dbReference type="ARBA" id="ARBA00022989"/>
    </source>
</evidence>
<dbReference type="GO" id="GO:0008373">
    <property type="term" value="F:sialyltransferase activity"/>
    <property type="evidence" value="ECO:0007669"/>
    <property type="project" value="InterPro"/>
</dbReference>
<evidence type="ECO:0000256" key="1">
    <source>
        <dbReference type="ARBA" id="ARBA00004323"/>
    </source>
</evidence>
<evidence type="ECO:0000256" key="2">
    <source>
        <dbReference type="ARBA" id="ARBA00006003"/>
    </source>
</evidence>
<keyword evidence="9" id="KW-0472">Membrane</keyword>
<dbReference type="PANTHER" id="PTHR46779">
    <property type="entry name" value="BETA-1,6-GALACTOSYLTRANSFERASE GALT29A"/>
    <property type="match status" value="1"/>
</dbReference>
<evidence type="ECO:0000256" key="9">
    <source>
        <dbReference type="ARBA" id="ARBA00023136"/>
    </source>
</evidence>
<protein>
    <submittedName>
        <fullName evidence="12">Uncharacterized protein</fullName>
    </submittedName>
</protein>
<comment type="subcellular location">
    <subcellularLocation>
        <location evidence="1">Golgi apparatus membrane</location>
        <topology evidence="1">Single-pass type II membrane protein</topology>
    </subcellularLocation>
</comment>